<dbReference type="AlphaFoldDB" id="A0AAW2KF13"/>
<protein>
    <recommendedName>
        <fullName evidence="4">Zinc finger PMZ-type domain-containing protein</fullName>
    </recommendedName>
</protein>
<reference evidence="5" key="2">
    <citation type="journal article" date="2024" name="Plant">
        <title>Genomic evolution and insights into agronomic trait innovations of Sesamum species.</title>
        <authorList>
            <person name="Miao H."/>
            <person name="Wang L."/>
            <person name="Qu L."/>
            <person name="Liu H."/>
            <person name="Sun Y."/>
            <person name="Le M."/>
            <person name="Wang Q."/>
            <person name="Wei S."/>
            <person name="Zheng Y."/>
            <person name="Lin W."/>
            <person name="Duan Y."/>
            <person name="Cao H."/>
            <person name="Xiong S."/>
            <person name="Wang X."/>
            <person name="Wei L."/>
            <person name="Li C."/>
            <person name="Ma Q."/>
            <person name="Ju M."/>
            <person name="Zhao R."/>
            <person name="Li G."/>
            <person name="Mu C."/>
            <person name="Tian Q."/>
            <person name="Mei H."/>
            <person name="Zhang T."/>
            <person name="Gao T."/>
            <person name="Zhang H."/>
        </authorList>
    </citation>
    <scope>NUCLEOTIDE SEQUENCE</scope>
    <source>
        <strain evidence="5">G01</strain>
    </source>
</reference>
<keyword evidence="1" id="KW-0479">Metal-binding</keyword>
<evidence type="ECO:0000313" key="5">
    <source>
        <dbReference type="EMBL" id="KAL0304776.1"/>
    </source>
</evidence>
<dbReference type="Pfam" id="PF04434">
    <property type="entry name" value="SWIM"/>
    <property type="match status" value="1"/>
</dbReference>
<evidence type="ECO:0000259" key="4">
    <source>
        <dbReference type="SMART" id="SM00575"/>
    </source>
</evidence>
<dbReference type="PANTHER" id="PTHR31973">
    <property type="entry name" value="POLYPROTEIN, PUTATIVE-RELATED"/>
    <property type="match status" value="1"/>
</dbReference>
<organism evidence="5">
    <name type="scientific">Sesamum angustifolium</name>
    <dbReference type="NCBI Taxonomy" id="2727405"/>
    <lineage>
        <taxon>Eukaryota</taxon>
        <taxon>Viridiplantae</taxon>
        <taxon>Streptophyta</taxon>
        <taxon>Embryophyta</taxon>
        <taxon>Tracheophyta</taxon>
        <taxon>Spermatophyta</taxon>
        <taxon>Magnoliopsida</taxon>
        <taxon>eudicotyledons</taxon>
        <taxon>Gunneridae</taxon>
        <taxon>Pentapetalae</taxon>
        <taxon>asterids</taxon>
        <taxon>lamiids</taxon>
        <taxon>Lamiales</taxon>
        <taxon>Pedaliaceae</taxon>
        <taxon>Sesamum</taxon>
    </lineage>
</organism>
<sequence>MEKCQGIVCPNICKKIERQRHESRNCFPSWAGEGKFEVQHFIENHIVYLWDRHYSCGMFQLVGFPCCHAIASISYHKLSMEEYVDDYFKKDAYLRVYGHMINNVPRMHDYEELPLGIVEPPQVKSKPGRPKKVRRRDANDIRDGVVSMKGVTHTCENCLRTNHNKKSCTNPTHPNSKHT</sequence>
<name>A0AAW2KF13_9LAMI</name>
<accession>A0AAW2KF13</accession>
<keyword evidence="2" id="KW-0863">Zinc-finger</keyword>
<dbReference type="EMBL" id="JACGWK010000177">
    <property type="protein sequence ID" value="KAL0304776.1"/>
    <property type="molecule type" value="Genomic_DNA"/>
</dbReference>
<keyword evidence="3" id="KW-0862">Zinc</keyword>
<dbReference type="InterPro" id="IPR006564">
    <property type="entry name" value="Znf_PMZ"/>
</dbReference>
<evidence type="ECO:0000256" key="2">
    <source>
        <dbReference type="ARBA" id="ARBA00022771"/>
    </source>
</evidence>
<comment type="caution">
    <text evidence="5">The sequence shown here is derived from an EMBL/GenBank/DDBJ whole genome shotgun (WGS) entry which is preliminary data.</text>
</comment>
<dbReference type="PANTHER" id="PTHR31973:SF187">
    <property type="entry name" value="MUTATOR TRANSPOSASE MUDRA PROTEIN"/>
    <property type="match status" value="1"/>
</dbReference>
<feature type="domain" description="Zinc finger PMZ-type" evidence="4">
    <location>
        <begin position="52"/>
        <end position="79"/>
    </location>
</feature>
<dbReference type="GO" id="GO:0008270">
    <property type="term" value="F:zinc ion binding"/>
    <property type="evidence" value="ECO:0007669"/>
    <property type="project" value="UniProtKB-KW"/>
</dbReference>
<dbReference type="InterPro" id="IPR007527">
    <property type="entry name" value="Znf_SWIM"/>
</dbReference>
<proteinExistence type="predicted"/>
<reference evidence="5" key="1">
    <citation type="submission" date="2020-06" db="EMBL/GenBank/DDBJ databases">
        <authorList>
            <person name="Li T."/>
            <person name="Hu X."/>
            <person name="Zhang T."/>
            <person name="Song X."/>
            <person name="Zhang H."/>
            <person name="Dai N."/>
            <person name="Sheng W."/>
            <person name="Hou X."/>
            <person name="Wei L."/>
        </authorList>
    </citation>
    <scope>NUCLEOTIDE SEQUENCE</scope>
    <source>
        <strain evidence="5">G01</strain>
        <tissue evidence="5">Leaf</tissue>
    </source>
</reference>
<evidence type="ECO:0000256" key="3">
    <source>
        <dbReference type="ARBA" id="ARBA00022833"/>
    </source>
</evidence>
<gene>
    <name evidence="5" type="ORF">Sangu_3065300</name>
</gene>
<dbReference type="SMART" id="SM00575">
    <property type="entry name" value="ZnF_PMZ"/>
    <property type="match status" value="1"/>
</dbReference>
<evidence type="ECO:0000256" key="1">
    <source>
        <dbReference type="ARBA" id="ARBA00022723"/>
    </source>
</evidence>